<evidence type="ECO:0000313" key="2">
    <source>
        <dbReference type="Proteomes" id="UP001232750"/>
    </source>
</evidence>
<proteinExistence type="predicted"/>
<protein>
    <submittedName>
        <fullName evidence="1">DUF4160 domain-containing protein</fullName>
    </submittedName>
</protein>
<accession>A0ABT7DPU9</accession>
<evidence type="ECO:0000313" key="1">
    <source>
        <dbReference type="EMBL" id="MDJ1651579.1"/>
    </source>
</evidence>
<dbReference type="EMBL" id="JASJEU010000024">
    <property type="protein sequence ID" value="MDJ1651579.1"/>
    <property type="molecule type" value="Genomic_DNA"/>
</dbReference>
<keyword evidence="2" id="KW-1185">Reference proteome</keyword>
<comment type="caution">
    <text evidence="1">The sequence shown here is derived from an EMBL/GenBank/DDBJ whole genome shotgun (WGS) entry which is preliminary data.</text>
</comment>
<name>A0ABT7DPU9_9ACTN</name>
<dbReference type="Proteomes" id="UP001232750">
    <property type="component" value="Unassembled WGS sequence"/>
</dbReference>
<organism evidence="1 2">
    <name type="scientific">Gordonibacter faecis</name>
    <dbReference type="NCBI Taxonomy" id="3047475"/>
    <lineage>
        <taxon>Bacteria</taxon>
        <taxon>Bacillati</taxon>
        <taxon>Actinomycetota</taxon>
        <taxon>Coriobacteriia</taxon>
        <taxon>Eggerthellales</taxon>
        <taxon>Eggerthellaceae</taxon>
        <taxon>Gordonibacter</taxon>
    </lineage>
</organism>
<gene>
    <name evidence="1" type="ORF">QNJ86_12265</name>
</gene>
<dbReference type="InterPro" id="IPR025427">
    <property type="entry name" value="DUF4160"/>
</dbReference>
<reference evidence="1 2" key="1">
    <citation type="submission" date="2023-05" db="EMBL/GenBank/DDBJ databases">
        <title>Gordonibacter KGMB12511T sp. nov., isolated from faeces of healthy Korean.</title>
        <authorList>
            <person name="Kim H.S."/>
            <person name="Kim J.-S."/>
            <person name="Suh M.K."/>
            <person name="Eom M.K."/>
            <person name="Do H.E."/>
            <person name="Lee J.-S."/>
        </authorList>
    </citation>
    <scope>NUCLEOTIDE SEQUENCE [LARGE SCALE GENOMIC DNA]</scope>
    <source>
        <strain evidence="1 2">KGMB12511</strain>
    </source>
</reference>
<dbReference type="Pfam" id="PF13711">
    <property type="entry name" value="DUF4160"/>
    <property type="match status" value="1"/>
</dbReference>
<sequence>MTTISLFFGIVVIMYNEPYGKHHTPHLHARYAEYSCSLDFDGNVLDGYLPAKKLALLRAWVVVHREELEADWNLLAEGLDAFKIDPLR</sequence>
<dbReference type="RefSeq" id="WP_283832926.1">
    <property type="nucleotide sequence ID" value="NZ_JASJEU010000024.1"/>
</dbReference>